<dbReference type="BioCyc" id="CBUR1055526:G10QW-978-MONOMER"/>
<proteinExistence type="predicted"/>
<protein>
    <submittedName>
        <fullName evidence="1">WGS project CAFE00000000 data, contig bkir_c39</fullName>
    </submittedName>
</protein>
<dbReference type="HOGENOM" id="CLU_942280_0_0_4"/>
<dbReference type="EMBL" id="CAFE01000197">
    <property type="protein sequence ID" value="CCD38955.1"/>
    <property type="molecule type" value="Genomic_DNA"/>
</dbReference>
<sequence length="295" mass="32989">MGNAEQAPKVDDIMKLLRQPRQPVIANLMHVAFADRPPYCAALLSEMQSSRALTGRPHWILFDEAHQLFPGTANTADEALPEQLGPAIFSTVHPNAISPRVLERVNVFIGAGPGAQETLTEFAHAAGIDMPRSLLAAPEAGEALIWRCERGEAPGGRWSDPRIVRVEPAKTQRRRHVCKYATGMLIPERSFYFRGPENRLKLRAGNLTLFLELAEGVDEDTWQFHLRRGDYSTWFRDVIGDAQLVDETSLIERDMHLSAKDSVNAIRKLVQVRYTQPENSVLPNVLAPGAENKRQ</sequence>
<keyword evidence="2" id="KW-1185">Reference proteome</keyword>
<reference evidence="1 2" key="1">
    <citation type="submission" date="2011-09" db="EMBL/GenBank/DDBJ databases">
        <authorList>
            <person name="Carlier A."/>
        </authorList>
    </citation>
    <scope>NUCLEOTIDE SEQUENCE [LARGE SCALE GENOMIC DNA]</scope>
    <source>
        <strain evidence="1 2">UZHbot1</strain>
    </source>
</reference>
<accession>U3UAV6</accession>
<dbReference type="Proteomes" id="UP000003511">
    <property type="component" value="Unassembled WGS sequence"/>
</dbReference>
<dbReference type="STRING" id="1055526.BKIR_c39_1011"/>
<name>U3UAV6_9BURK</name>
<gene>
    <name evidence="1" type="ORF">BKIR_c39_1011</name>
</gene>
<comment type="caution">
    <text evidence="1">The sequence shown here is derived from an EMBL/GenBank/DDBJ whole genome shotgun (WGS) entry which is preliminary data.</text>
</comment>
<organism evidence="1 2">
    <name type="scientific">Candidatus Paraburkholderia kirkii UZHbot1</name>
    <dbReference type="NCBI Taxonomy" id="1055526"/>
    <lineage>
        <taxon>Bacteria</taxon>
        <taxon>Pseudomonadati</taxon>
        <taxon>Pseudomonadota</taxon>
        <taxon>Betaproteobacteria</taxon>
        <taxon>Burkholderiales</taxon>
        <taxon>Burkholderiaceae</taxon>
        <taxon>Paraburkholderia</taxon>
    </lineage>
</organism>
<evidence type="ECO:0000313" key="2">
    <source>
        <dbReference type="Proteomes" id="UP000003511"/>
    </source>
</evidence>
<reference evidence="1 2" key="2">
    <citation type="submission" date="2011-10" db="EMBL/GenBank/DDBJ databases">
        <title>Draft genome sequence of Candidatus Burkholderia kirkii.</title>
        <authorList>
            <person name="Carlier A.L."/>
            <person name="Eberl L."/>
        </authorList>
    </citation>
    <scope>NUCLEOTIDE SEQUENCE [LARGE SCALE GENOMIC DNA]</scope>
    <source>
        <strain evidence="1 2">UZHbot1</strain>
    </source>
</reference>
<evidence type="ECO:0000313" key="1">
    <source>
        <dbReference type="EMBL" id="CCD38955.1"/>
    </source>
</evidence>
<dbReference type="AlphaFoldDB" id="U3UAV6"/>